<comment type="caution">
    <text evidence="6">The sequence shown here is derived from an EMBL/GenBank/DDBJ whole genome shotgun (WGS) entry which is preliminary data.</text>
</comment>
<keyword evidence="4" id="KW-0720">Serine protease</keyword>
<dbReference type="PANTHER" id="PTHR43399:SF4">
    <property type="entry name" value="CELL WALL-ASSOCIATED PROTEASE"/>
    <property type="match status" value="1"/>
</dbReference>
<proteinExistence type="inferred from homology"/>
<dbReference type="InterPro" id="IPR051048">
    <property type="entry name" value="Peptidase_S8/S53_subtilisin"/>
</dbReference>
<evidence type="ECO:0000313" key="6">
    <source>
        <dbReference type="EMBL" id="GAI40080.1"/>
    </source>
</evidence>
<evidence type="ECO:0000256" key="3">
    <source>
        <dbReference type="ARBA" id="ARBA00022801"/>
    </source>
</evidence>
<comment type="similarity">
    <text evidence="1">Belongs to the peptidase S8 family.</text>
</comment>
<protein>
    <recommendedName>
        <fullName evidence="5">Peptidase S8/S53 domain-containing protein</fullName>
    </recommendedName>
</protein>
<dbReference type="GO" id="GO:0006508">
    <property type="term" value="P:proteolysis"/>
    <property type="evidence" value="ECO:0007669"/>
    <property type="project" value="UniProtKB-KW"/>
</dbReference>
<dbReference type="PRINTS" id="PR00723">
    <property type="entry name" value="SUBTILISIN"/>
</dbReference>
<evidence type="ECO:0000256" key="2">
    <source>
        <dbReference type="ARBA" id="ARBA00022670"/>
    </source>
</evidence>
<name>X1PM09_9ZZZZ</name>
<evidence type="ECO:0000256" key="4">
    <source>
        <dbReference type="ARBA" id="ARBA00022825"/>
    </source>
</evidence>
<dbReference type="AlphaFoldDB" id="X1PM09"/>
<dbReference type="InterPro" id="IPR022398">
    <property type="entry name" value="Peptidase_S8_His-AS"/>
</dbReference>
<evidence type="ECO:0000259" key="5">
    <source>
        <dbReference type="Pfam" id="PF00082"/>
    </source>
</evidence>
<dbReference type="Pfam" id="PF00082">
    <property type="entry name" value="Peptidase_S8"/>
    <property type="match status" value="1"/>
</dbReference>
<feature type="domain" description="Peptidase S8/S53" evidence="5">
    <location>
        <begin position="17"/>
        <end position="141"/>
    </location>
</feature>
<feature type="non-terminal residue" evidence="6">
    <location>
        <position position="152"/>
    </location>
</feature>
<dbReference type="EMBL" id="BARV01031653">
    <property type="protein sequence ID" value="GAI40080.1"/>
    <property type="molecule type" value="Genomic_DNA"/>
</dbReference>
<dbReference type="PROSITE" id="PS00137">
    <property type="entry name" value="SUBTILASE_HIS"/>
    <property type="match status" value="1"/>
</dbReference>
<accession>X1PM09</accession>
<dbReference type="InterPro" id="IPR015500">
    <property type="entry name" value="Peptidase_S8_subtilisin-rel"/>
</dbReference>
<dbReference type="GO" id="GO:0004252">
    <property type="term" value="F:serine-type endopeptidase activity"/>
    <property type="evidence" value="ECO:0007669"/>
    <property type="project" value="InterPro"/>
</dbReference>
<sequence length="152" mass="15890">MVSGGHTWLRGITGNRGEGEEIAILDTGIDSSHPALDDLDDNPVTNDPKVIVNVNFSDDQSSGDLFGHGTHCAGIAAGTAAGTDYQGVAPGAWLWNVKVLNQWGIGYESWIISGINFASLGPDNMPETGDEADIISMSLGLLDYSDGTDPVS</sequence>
<dbReference type="PROSITE" id="PS00136">
    <property type="entry name" value="SUBTILASE_ASP"/>
    <property type="match status" value="1"/>
</dbReference>
<dbReference type="Gene3D" id="3.40.50.200">
    <property type="entry name" value="Peptidase S8/S53 domain"/>
    <property type="match status" value="1"/>
</dbReference>
<dbReference type="SUPFAM" id="SSF52743">
    <property type="entry name" value="Subtilisin-like"/>
    <property type="match status" value="1"/>
</dbReference>
<dbReference type="InterPro" id="IPR000209">
    <property type="entry name" value="Peptidase_S8/S53_dom"/>
</dbReference>
<dbReference type="InterPro" id="IPR036852">
    <property type="entry name" value="Peptidase_S8/S53_dom_sf"/>
</dbReference>
<gene>
    <name evidence="6" type="ORF">S06H3_50051</name>
</gene>
<dbReference type="PROSITE" id="PS51892">
    <property type="entry name" value="SUBTILASE"/>
    <property type="match status" value="1"/>
</dbReference>
<evidence type="ECO:0000256" key="1">
    <source>
        <dbReference type="ARBA" id="ARBA00011073"/>
    </source>
</evidence>
<dbReference type="PANTHER" id="PTHR43399">
    <property type="entry name" value="SUBTILISIN-RELATED"/>
    <property type="match status" value="1"/>
</dbReference>
<keyword evidence="2" id="KW-0645">Protease</keyword>
<dbReference type="InterPro" id="IPR023827">
    <property type="entry name" value="Peptidase_S8_Asp-AS"/>
</dbReference>
<keyword evidence="3" id="KW-0378">Hydrolase</keyword>
<organism evidence="6">
    <name type="scientific">marine sediment metagenome</name>
    <dbReference type="NCBI Taxonomy" id="412755"/>
    <lineage>
        <taxon>unclassified sequences</taxon>
        <taxon>metagenomes</taxon>
        <taxon>ecological metagenomes</taxon>
    </lineage>
</organism>
<reference evidence="6" key="1">
    <citation type="journal article" date="2014" name="Front. Microbiol.">
        <title>High frequency of phylogenetically diverse reductive dehalogenase-homologous genes in deep subseafloor sedimentary metagenomes.</title>
        <authorList>
            <person name="Kawai M."/>
            <person name="Futagami T."/>
            <person name="Toyoda A."/>
            <person name="Takaki Y."/>
            <person name="Nishi S."/>
            <person name="Hori S."/>
            <person name="Arai W."/>
            <person name="Tsubouchi T."/>
            <person name="Morono Y."/>
            <person name="Uchiyama I."/>
            <person name="Ito T."/>
            <person name="Fujiyama A."/>
            <person name="Inagaki F."/>
            <person name="Takami H."/>
        </authorList>
    </citation>
    <scope>NUCLEOTIDE SEQUENCE</scope>
    <source>
        <strain evidence="6">Expedition CK06-06</strain>
    </source>
</reference>